<dbReference type="OrthoDB" id="9804235at2"/>
<dbReference type="RefSeq" id="WP_145347684.1">
    <property type="nucleotide sequence ID" value="NZ_CP036261.1"/>
</dbReference>
<accession>A0A517M4H1</accession>
<dbReference type="InterPro" id="IPR037523">
    <property type="entry name" value="VOC_core"/>
</dbReference>
<dbReference type="AlphaFoldDB" id="A0A517M4H1"/>
<gene>
    <name evidence="2" type="ORF">EC9_39660</name>
</gene>
<proteinExistence type="predicted"/>
<dbReference type="Proteomes" id="UP000319557">
    <property type="component" value="Chromosome"/>
</dbReference>
<keyword evidence="3" id="KW-1185">Reference proteome</keyword>
<dbReference type="CDD" id="cd07247">
    <property type="entry name" value="SgaA_N_like"/>
    <property type="match status" value="1"/>
</dbReference>
<dbReference type="Gene3D" id="3.10.180.10">
    <property type="entry name" value="2,3-Dihydroxybiphenyl 1,2-Dioxygenase, domain 1"/>
    <property type="match status" value="1"/>
</dbReference>
<evidence type="ECO:0000259" key="1">
    <source>
        <dbReference type="PROSITE" id="PS51819"/>
    </source>
</evidence>
<sequence length="117" mass="12790">MNRHEKINYVEFPARNLAATKAFFTAAFGWSFTDYGPEYTAFSGQGLDGGFFQADLAAETVNGSALIVLFSDSLEATQAKVEQAGGTVIKPIFHFPGGRRFQFIEPSGNELAVWSDK</sequence>
<organism evidence="2 3">
    <name type="scientific">Rosistilla ulvae</name>
    <dbReference type="NCBI Taxonomy" id="1930277"/>
    <lineage>
        <taxon>Bacteria</taxon>
        <taxon>Pseudomonadati</taxon>
        <taxon>Planctomycetota</taxon>
        <taxon>Planctomycetia</taxon>
        <taxon>Pirellulales</taxon>
        <taxon>Pirellulaceae</taxon>
        <taxon>Rosistilla</taxon>
    </lineage>
</organism>
<dbReference type="InterPro" id="IPR052164">
    <property type="entry name" value="Anthracycline_SecMetBiosynth"/>
</dbReference>
<evidence type="ECO:0000313" key="3">
    <source>
        <dbReference type="Proteomes" id="UP000319557"/>
    </source>
</evidence>
<dbReference type="PANTHER" id="PTHR33993:SF1">
    <property type="entry name" value="GLYOXALASE FAMILY PROTEIN"/>
    <property type="match status" value="1"/>
</dbReference>
<dbReference type="InterPro" id="IPR029068">
    <property type="entry name" value="Glyas_Bleomycin-R_OHBP_Dase"/>
</dbReference>
<dbReference type="Pfam" id="PF00903">
    <property type="entry name" value="Glyoxalase"/>
    <property type="match status" value="1"/>
</dbReference>
<dbReference type="InterPro" id="IPR004360">
    <property type="entry name" value="Glyas_Fos-R_dOase_dom"/>
</dbReference>
<dbReference type="EMBL" id="CP036261">
    <property type="protein sequence ID" value="QDS89766.1"/>
    <property type="molecule type" value="Genomic_DNA"/>
</dbReference>
<evidence type="ECO:0000313" key="2">
    <source>
        <dbReference type="EMBL" id="QDS89766.1"/>
    </source>
</evidence>
<dbReference type="KEGG" id="ruv:EC9_39660"/>
<protein>
    <submittedName>
        <fullName evidence="2">Glyoxalase-like domain protein</fullName>
    </submittedName>
</protein>
<dbReference type="PROSITE" id="PS51819">
    <property type="entry name" value="VOC"/>
    <property type="match status" value="1"/>
</dbReference>
<dbReference type="PANTHER" id="PTHR33993">
    <property type="entry name" value="GLYOXALASE-RELATED"/>
    <property type="match status" value="1"/>
</dbReference>
<dbReference type="SUPFAM" id="SSF54593">
    <property type="entry name" value="Glyoxalase/Bleomycin resistance protein/Dihydroxybiphenyl dioxygenase"/>
    <property type="match status" value="1"/>
</dbReference>
<reference evidence="2 3" key="1">
    <citation type="submission" date="2019-02" db="EMBL/GenBank/DDBJ databases">
        <title>Deep-cultivation of Planctomycetes and their phenomic and genomic characterization uncovers novel biology.</title>
        <authorList>
            <person name="Wiegand S."/>
            <person name="Jogler M."/>
            <person name="Boedeker C."/>
            <person name="Pinto D."/>
            <person name="Vollmers J."/>
            <person name="Rivas-Marin E."/>
            <person name="Kohn T."/>
            <person name="Peeters S.H."/>
            <person name="Heuer A."/>
            <person name="Rast P."/>
            <person name="Oberbeckmann S."/>
            <person name="Bunk B."/>
            <person name="Jeske O."/>
            <person name="Meyerdierks A."/>
            <person name="Storesund J.E."/>
            <person name="Kallscheuer N."/>
            <person name="Luecker S."/>
            <person name="Lage O.M."/>
            <person name="Pohl T."/>
            <person name="Merkel B.J."/>
            <person name="Hornburger P."/>
            <person name="Mueller R.-W."/>
            <person name="Bruemmer F."/>
            <person name="Labrenz M."/>
            <person name="Spormann A.M."/>
            <person name="Op den Camp H."/>
            <person name="Overmann J."/>
            <person name="Amann R."/>
            <person name="Jetten M.S.M."/>
            <person name="Mascher T."/>
            <person name="Medema M.H."/>
            <person name="Devos D.P."/>
            <person name="Kaster A.-K."/>
            <person name="Ovreas L."/>
            <person name="Rohde M."/>
            <person name="Galperin M.Y."/>
            <person name="Jogler C."/>
        </authorList>
    </citation>
    <scope>NUCLEOTIDE SEQUENCE [LARGE SCALE GENOMIC DNA]</scope>
    <source>
        <strain evidence="2 3">EC9</strain>
    </source>
</reference>
<name>A0A517M4H1_9BACT</name>
<feature type="domain" description="VOC" evidence="1">
    <location>
        <begin position="6"/>
        <end position="116"/>
    </location>
</feature>